<dbReference type="RefSeq" id="WP_155170857.1">
    <property type="nucleotide sequence ID" value="NZ_BAAAFL010000012.1"/>
</dbReference>
<dbReference type="Gene3D" id="2.40.50.1020">
    <property type="entry name" value="LytTr DNA-binding domain"/>
    <property type="match status" value="1"/>
</dbReference>
<name>A0ABW9RLG9_9BACT</name>
<feature type="modified residue" description="4-aspartylphosphate" evidence="1">
    <location>
        <position position="54"/>
    </location>
</feature>
<evidence type="ECO:0000313" key="5">
    <source>
        <dbReference type="Proteomes" id="UP000798808"/>
    </source>
</evidence>
<evidence type="ECO:0000259" key="3">
    <source>
        <dbReference type="PROSITE" id="PS50930"/>
    </source>
</evidence>
<dbReference type="Proteomes" id="UP000798808">
    <property type="component" value="Unassembled WGS sequence"/>
</dbReference>
<evidence type="ECO:0000313" key="4">
    <source>
        <dbReference type="EMBL" id="MTI24816.1"/>
    </source>
</evidence>
<dbReference type="PANTHER" id="PTHR37299">
    <property type="entry name" value="TRANSCRIPTIONAL REGULATOR-RELATED"/>
    <property type="match status" value="1"/>
</dbReference>
<evidence type="ECO:0000259" key="2">
    <source>
        <dbReference type="PROSITE" id="PS50110"/>
    </source>
</evidence>
<feature type="domain" description="Response regulatory" evidence="2">
    <location>
        <begin position="3"/>
        <end position="114"/>
    </location>
</feature>
<dbReference type="Pfam" id="PF04397">
    <property type="entry name" value="LytTR"/>
    <property type="match status" value="1"/>
</dbReference>
<dbReference type="InterPro" id="IPR011006">
    <property type="entry name" value="CheY-like_superfamily"/>
</dbReference>
<dbReference type="EMBL" id="SMLW01000456">
    <property type="protein sequence ID" value="MTI24816.1"/>
    <property type="molecule type" value="Genomic_DNA"/>
</dbReference>
<comment type="caution">
    <text evidence="4">The sequence shown here is derived from an EMBL/GenBank/DDBJ whole genome shotgun (WGS) entry which is preliminary data.</text>
</comment>
<dbReference type="SMART" id="SM00448">
    <property type="entry name" value="REC"/>
    <property type="match status" value="1"/>
</dbReference>
<keyword evidence="5" id="KW-1185">Reference proteome</keyword>
<organism evidence="4 5">
    <name type="scientific">Fulvivirga kasyanovii</name>
    <dbReference type="NCBI Taxonomy" id="396812"/>
    <lineage>
        <taxon>Bacteria</taxon>
        <taxon>Pseudomonadati</taxon>
        <taxon>Bacteroidota</taxon>
        <taxon>Cytophagia</taxon>
        <taxon>Cytophagales</taxon>
        <taxon>Fulvivirgaceae</taxon>
        <taxon>Fulvivirga</taxon>
    </lineage>
</organism>
<protein>
    <submittedName>
        <fullName evidence="4">Response regulator</fullName>
    </submittedName>
</protein>
<dbReference type="SUPFAM" id="SSF52172">
    <property type="entry name" value="CheY-like"/>
    <property type="match status" value="1"/>
</dbReference>
<dbReference type="PROSITE" id="PS50110">
    <property type="entry name" value="RESPONSE_REGULATORY"/>
    <property type="match status" value="1"/>
</dbReference>
<dbReference type="InterPro" id="IPR001789">
    <property type="entry name" value="Sig_transdc_resp-reg_receiver"/>
</dbReference>
<proteinExistence type="predicted"/>
<gene>
    <name evidence="4" type="ORF">E1163_07680</name>
</gene>
<dbReference type="InterPro" id="IPR007492">
    <property type="entry name" value="LytTR_DNA-bd_dom"/>
</dbReference>
<dbReference type="SMART" id="SM00850">
    <property type="entry name" value="LytTR"/>
    <property type="match status" value="1"/>
</dbReference>
<dbReference type="InterPro" id="IPR046947">
    <property type="entry name" value="LytR-like"/>
</dbReference>
<reference evidence="4 5" key="1">
    <citation type="submission" date="2019-02" db="EMBL/GenBank/DDBJ databases">
        <authorList>
            <person name="Goldberg S.R."/>
            <person name="Haltli B.A."/>
            <person name="Correa H."/>
            <person name="Russell K.G."/>
        </authorList>
    </citation>
    <scope>NUCLEOTIDE SEQUENCE [LARGE SCALE GENOMIC DNA]</scope>
    <source>
        <strain evidence="4 5">JCM 16186</strain>
    </source>
</reference>
<dbReference type="Pfam" id="PF00072">
    <property type="entry name" value="Response_reg"/>
    <property type="match status" value="1"/>
</dbReference>
<dbReference type="PROSITE" id="PS50930">
    <property type="entry name" value="HTH_LYTTR"/>
    <property type="match status" value="1"/>
</dbReference>
<feature type="domain" description="HTH LytTR-type" evidence="3">
    <location>
        <begin position="143"/>
        <end position="247"/>
    </location>
</feature>
<sequence length="247" mass="27855">MIKALIIDDEKLARDVIRAYLKDHPDIEVVSECANGFEGVKTIHEVKPDLIFLDVQMPKLTGFEMLELLDTVPVIIFSTAFDEFALKAFEQSAADYLLKPYSKSRFNEAISKARQRLTGGGDKELVAKIQESREGAREELDRLVVRLGSKIVIISLDKVDFIEAQDDYVAIHSEGKKYLKQLTMKYLESSLPENQFVRVHRSYIVSIGSIDRLEAMSKDTYVAILKSGAKISVSRAGYSSLKEVLNF</sequence>
<dbReference type="Gene3D" id="3.40.50.2300">
    <property type="match status" value="1"/>
</dbReference>
<dbReference type="PANTHER" id="PTHR37299:SF1">
    <property type="entry name" value="STAGE 0 SPORULATION PROTEIN A HOMOLOG"/>
    <property type="match status" value="1"/>
</dbReference>
<evidence type="ECO:0000256" key="1">
    <source>
        <dbReference type="PROSITE-ProRule" id="PRU00169"/>
    </source>
</evidence>
<keyword evidence="1" id="KW-0597">Phosphoprotein</keyword>
<accession>A0ABW9RLG9</accession>